<proteinExistence type="predicted"/>
<dbReference type="OrthoDB" id="2802955at2759"/>
<protein>
    <recommendedName>
        <fullName evidence="3">F-box domain-containing protein</fullName>
    </recommendedName>
</protein>
<comment type="caution">
    <text evidence="1">The sequence shown here is derived from an EMBL/GenBank/DDBJ whole genome shotgun (WGS) entry which is preliminary data.</text>
</comment>
<evidence type="ECO:0000313" key="2">
    <source>
        <dbReference type="Proteomes" id="UP000186601"/>
    </source>
</evidence>
<dbReference type="Proteomes" id="UP000186601">
    <property type="component" value="Unassembled WGS sequence"/>
</dbReference>
<dbReference type="EMBL" id="MLYV02000436">
    <property type="protein sequence ID" value="PSR97469.1"/>
    <property type="molecule type" value="Genomic_DNA"/>
</dbReference>
<keyword evidence="2" id="KW-1185">Reference proteome</keyword>
<evidence type="ECO:0000313" key="1">
    <source>
        <dbReference type="EMBL" id="PSR97469.1"/>
    </source>
</evidence>
<accession>A0A2R6PWC6</accession>
<gene>
    <name evidence="1" type="ORF">PHLCEN_2v4317</name>
</gene>
<evidence type="ECO:0008006" key="3">
    <source>
        <dbReference type="Google" id="ProtNLM"/>
    </source>
</evidence>
<reference evidence="1 2" key="1">
    <citation type="submission" date="2018-02" db="EMBL/GenBank/DDBJ databases">
        <title>Genome sequence of the basidiomycete white-rot fungus Phlebia centrifuga.</title>
        <authorList>
            <person name="Granchi Z."/>
            <person name="Peng M."/>
            <person name="de Vries R.P."/>
            <person name="Hilden K."/>
            <person name="Makela M.R."/>
            <person name="Grigoriev I."/>
            <person name="Riley R."/>
        </authorList>
    </citation>
    <scope>NUCLEOTIDE SEQUENCE [LARGE SCALE GENOMIC DNA]</scope>
    <source>
        <strain evidence="1 2">FBCC195</strain>
    </source>
</reference>
<organism evidence="1 2">
    <name type="scientific">Hermanssonia centrifuga</name>
    <dbReference type="NCBI Taxonomy" id="98765"/>
    <lineage>
        <taxon>Eukaryota</taxon>
        <taxon>Fungi</taxon>
        <taxon>Dikarya</taxon>
        <taxon>Basidiomycota</taxon>
        <taxon>Agaricomycotina</taxon>
        <taxon>Agaricomycetes</taxon>
        <taxon>Polyporales</taxon>
        <taxon>Meruliaceae</taxon>
        <taxon>Hermanssonia</taxon>
    </lineage>
</organism>
<name>A0A2R6PWC6_9APHY</name>
<dbReference type="AlphaFoldDB" id="A0A2R6PWC6"/>
<sequence>MVSFSLTPTPLRTVTGANIPEDLFERILDFLDKEIDSAISFNEGWKKKEKHELGRCSLTCRYWATRCQPRIFEHIRLRSKKHLDQLLSMLESPLSCISGYIKHLYLNQNTSNSEPWIHLVPLRLVPKLSLSPTISLLFKGGWENSHTKRFGHLRSIHYMLPSAHPELSSYISHLKLYKLQFRRFEDLAHLVGELRSLQRLECWRVKWSSPVPEIYVIPVCPPSLARVKMRSCTEGAAGVLFLMGKRRRRQRNEAIIPFRLDRNQQSLATPSVRSWARALSAGDKWSEYTIEKVNDVYHIGCKCHHSDINFIFTPTTEPQKSEVHLETVTISYDSWWIIYKATKDYLKRSDTLASRLPDLQKVVLGFRSQDDMLHFVNEVVNMQMENLRAAGKLRYAIFDKSETKRWMRVPPGSNQLEHFKVDTRLPGLRILFKHRAVRTPWHWLQFSVPLVAGLALLPDLDFRRILPAPPLELFRAVWTFLIQWAVNECHHFFGPQWASLNIDETKV</sequence>